<organism evidence="1 2">
    <name type="scientific">Cloacimonas acidaminovorans (strain Evry)</name>
    <dbReference type="NCBI Taxonomy" id="459349"/>
    <lineage>
        <taxon>Bacteria</taxon>
        <taxon>Pseudomonadati</taxon>
        <taxon>Candidatus Cloacimonadota</taxon>
        <taxon>Candidatus Cloacimonadia</taxon>
        <taxon>Candidatus Cloacimonadales</taxon>
        <taxon>Candidatus Cloacimonadaceae</taxon>
        <taxon>Candidatus Cloacimonas</taxon>
    </lineage>
</organism>
<dbReference type="KEGG" id="caci:CLOAM1360"/>
<dbReference type="AlphaFoldDB" id="B0VJV1"/>
<accession>B0VJV1</accession>
<name>B0VJV1_CLOAI</name>
<sequence length="421" mass="49142">MGKQLKIVSQNYLQRFSRNSLDKLKHFQDEIIIHKIDIFSVSPLEKKIQRKKWSEEIIKMKRYLYVMLYLLLIMGCSTVPKVVPHPWNKTLSDEEIIQGSTIAIETTILSTPLIGSQELLEEEIAQKAKSLLERRGFYISNSNYQYKMKVLFSVEKQLETITTSMVQNSHYSGSGMTVKSGYGITLANLISETVQVSKSEVSTNQYDTYTYSFACEIYTASGKLIWKNDAIQKAYKFNVLDYITPMLQIAFSSLPKDENIYPRVPKIKETQVKNFLSVKVYQTYLRCPALPNLICFEDYWLDDYEYKPHKFKQNYSKNPQAFMAYIDLLQTAEFAIPGSKIKKWDNPLDMNNWRTVYLIGKYYLGNDQNPVNIVVKLKGTPSFYVVSKCNIVTDEEYNSYYQKYNLWVNKLTVFFDFFEKG</sequence>
<reference evidence="1 2" key="1">
    <citation type="journal article" date="2008" name="J. Bacteriol.">
        <title>'Candidatus Cloacamonas acidaminovorans': genome sequence reconstruction provides a first glimpse of a new bacterial division.</title>
        <authorList>
            <person name="Pelletier E."/>
            <person name="Kreimeyer A."/>
            <person name="Bocs S."/>
            <person name="Rouy Z."/>
            <person name="Gyapay G."/>
            <person name="Chouari R."/>
            <person name="Riviere D."/>
            <person name="Ganesan A."/>
            <person name="Daegelen P."/>
            <person name="Sghir A."/>
            <person name="Cohen G.N."/>
            <person name="Medigue C."/>
            <person name="Weissenbach J."/>
            <person name="Le Paslier D."/>
        </authorList>
    </citation>
    <scope>NUCLEOTIDE SEQUENCE [LARGE SCALE GENOMIC DNA]</scope>
    <source>
        <strain evidence="2">Evry</strain>
    </source>
</reference>
<dbReference type="HOGENOM" id="CLU_651661_0_0_0"/>
<dbReference type="EMBL" id="CU466930">
    <property type="protein sequence ID" value="CAO81214.1"/>
    <property type="molecule type" value="Genomic_DNA"/>
</dbReference>
<evidence type="ECO:0000313" key="2">
    <source>
        <dbReference type="Proteomes" id="UP000002019"/>
    </source>
</evidence>
<proteinExistence type="predicted"/>
<evidence type="ECO:0000313" key="1">
    <source>
        <dbReference type="EMBL" id="CAO81214.1"/>
    </source>
</evidence>
<protein>
    <submittedName>
        <fullName evidence="1">Uncharacterized protein</fullName>
    </submittedName>
</protein>
<dbReference type="Proteomes" id="UP000002019">
    <property type="component" value="Chromosome"/>
</dbReference>
<gene>
    <name evidence="1" type="ordered locus">CLOAM1360</name>
</gene>
<keyword evidence="2" id="KW-1185">Reference proteome</keyword>